<keyword evidence="2" id="KW-0418">Kinase</keyword>
<protein>
    <submittedName>
        <fullName evidence="2">Protein kinase</fullName>
    </submittedName>
</protein>
<gene>
    <name evidence="2" type="ORF">DASB73_037980</name>
</gene>
<reference evidence="2 3" key="1">
    <citation type="journal article" date="2023" name="Elife">
        <title>Identification of key yeast species and microbe-microbe interactions impacting larval growth of Drosophila in the wild.</title>
        <authorList>
            <person name="Mure A."/>
            <person name="Sugiura Y."/>
            <person name="Maeda R."/>
            <person name="Honda K."/>
            <person name="Sakurai N."/>
            <person name="Takahashi Y."/>
            <person name="Watada M."/>
            <person name="Katoh T."/>
            <person name="Gotoh A."/>
            <person name="Gotoh Y."/>
            <person name="Taniguchi I."/>
            <person name="Nakamura K."/>
            <person name="Hayashi T."/>
            <person name="Katayama T."/>
            <person name="Uemura T."/>
            <person name="Hattori Y."/>
        </authorList>
    </citation>
    <scope>NUCLEOTIDE SEQUENCE [LARGE SCALE GENOMIC DNA]</scope>
    <source>
        <strain evidence="2 3">SB-73</strain>
    </source>
</reference>
<dbReference type="GO" id="GO:0000278">
    <property type="term" value="P:mitotic cell cycle"/>
    <property type="evidence" value="ECO:0007669"/>
    <property type="project" value="TreeGrafter"/>
</dbReference>
<dbReference type="PANTHER" id="PTHR24419">
    <property type="entry name" value="INTERLEUKIN-1 RECEPTOR-ASSOCIATED KINASE"/>
    <property type="match status" value="1"/>
</dbReference>
<dbReference type="Proteomes" id="UP001362899">
    <property type="component" value="Unassembled WGS sequence"/>
</dbReference>
<dbReference type="GO" id="GO:0005737">
    <property type="term" value="C:cytoplasm"/>
    <property type="evidence" value="ECO:0007669"/>
    <property type="project" value="TreeGrafter"/>
</dbReference>
<dbReference type="AlphaFoldDB" id="A0AAV5RN32"/>
<sequence length="342" mass="39152">MSPVGKQKRQLHDNKENEQAVKKQLRNSTSIASLRSFVRMRRNSYHEQIPVISQPTLNESSREKVRNKIRQSPSMLSVGLSVNAELCSEIESRLTSELVQLSISGTLEPNYFPDLTDSLKKYKFVDLSKSTLEETLKTVRIHRIMKNIDGICPILDVHVVPAPLSQGQLTCVIEMPHLGTRLDRFHFESHQEAYHVFIRIVEILAEAERQFEFEHRNLHPGNIVIERNPSNGMISNVSILNCKLSRIRAPNTILYSALDHPDFYKAKLPVLHRMRRTVADPVAFQPVTNVLWLAFLARYLNNIKPGMKLKRTIEVLSAKWTLRNPPKSATDALVRINKVGQK</sequence>
<evidence type="ECO:0000256" key="1">
    <source>
        <dbReference type="SAM" id="MobiDB-lite"/>
    </source>
</evidence>
<dbReference type="GO" id="GO:0005634">
    <property type="term" value="C:nucleus"/>
    <property type="evidence" value="ECO:0007669"/>
    <property type="project" value="TreeGrafter"/>
</dbReference>
<proteinExistence type="predicted"/>
<dbReference type="GO" id="GO:0035556">
    <property type="term" value="P:intracellular signal transduction"/>
    <property type="evidence" value="ECO:0007669"/>
    <property type="project" value="TreeGrafter"/>
</dbReference>
<feature type="region of interest" description="Disordered" evidence="1">
    <location>
        <begin position="1"/>
        <end position="24"/>
    </location>
</feature>
<dbReference type="Gene3D" id="1.10.510.10">
    <property type="entry name" value="Transferase(Phosphotransferase) domain 1"/>
    <property type="match status" value="1"/>
</dbReference>
<organism evidence="2 3">
    <name type="scientific">Starmerella bacillaris</name>
    <name type="common">Yeast</name>
    <name type="synonym">Candida zemplinina</name>
    <dbReference type="NCBI Taxonomy" id="1247836"/>
    <lineage>
        <taxon>Eukaryota</taxon>
        <taxon>Fungi</taxon>
        <taxon>Dikarya</taxon>
        <taxon>Ascomycota</taxon>
        <taxon>Saccharomycotina</taxon>
        <taxon>Dipodascomycetes</taxon>
        <taxon>Dipodascales</taxon>
        <taxon>Trichomonascaceae</taxon>
        <taxon>Starmerella</taxon>
    </lineage>
</organism>
<name>A0AAV5RN32_STABA</name>
<dbReference type="EMBL" id="BTGC01000008">
    <property type="protein sequence ID" value="GMM52835.1"/>
    <property type="molecule type" value="Genomic_DNA"/>
</dbReference>
<dbReference type="InterPro" id="IPR011009">
    <property type="entry name" value="Kinase-like_dom_sf"/>
</dbReference>
<keyword evidence="3" id="KW-1185">Reference proteome</keyword>
<dbReference type="GO" id="GO:0072354">
    <property type="term" value="F:histone H3T3 kinase activity"/>
    <property type="evidence" value="ECO:0007669"/>
    <property type="project" value="TreeGrafter"/>
</dbReference>
<dbReference type="Pfam" id="PF12330">
    <property type="entry name" value="Haspin_kinase"/>
    <property type="match status" value="1"/>
</dbReference>
<feature type="compositionally biased region" description="Basic and acidic residues" evidence="1">
    <location>
        <begin position="10"/>
        <end position="21"/>
    </location>
</feature>
<accession>A0AAV5RN32</accession>
<dbReference type="SUPFAM" id="SSF56112">
    <property type="entry name" value="Protein kinase-like (PK-like)"/>
    <property type="match status" value="1"/>
</dbReference>
<comment type="caution">
    <text evidence="2">The sequence shown here is derived from an EMBL/GenBank/DDBJ whole genome shotgun (WGS) entry which is preliminary data.</text>
</comment>
<dbReference type="PANTHER" id="PTHR24419:SF18">
    <property type="entry name" value="SERINE_THREONINE-PROTEIN KINASE HASPIN"/>
    <property type="match status" value="1"/>
</dbReference>
<keyword evidence="2" id="KW-0808">Transferase</keyword>
<evidence type="ECO:0000313" key="2">
    <source>
        <dbReference type="EMBL" id="GMM52835.1"/>
    </source>
</evidence>
<evidence type="ECO:0000313" key="3">
    <source>
        <dbReference type="Proteomes" id="UP001362899"/>
    </source>
</evidence>